<dbReference type="EC" id="2.8.5.2" evidence="14"/>
<evidence type="ECO:0000256" key="10">
    <source>
        <dbReference type="ARBA" id="ARBA00023004"/>
    </source>
</evidence>
<evidence type="ECO:0000256" key="11">
    <source>
        <dbReference type="ARBA" id="ARBA00025746"/>
    </source>
</evidence>
<evidence type="ECO:0000256" key="7">
    <source>
        <dbReference type="ARBA" id="ARBA00022729"/>
    </source>
</evidence>
<evidence type="ECO:0000256" key="14">
    <source>
        <dbReference type="PIRNR" id="PIRNR038455"/>
    </source>
</evidence>
<dbReference type="Pfam" id="PF21342">
    <property type="entry name" value="SoxA-TsdA_cyt-c"/>
    <property type="match status" value="1"/>
</dbReference>
<keyword evidence="10 14" id="KW-0408">Iron</keyword>
<dbReference type="RefSeq" id="WP_188528650.1">
    <property type="nucleotide sequence ID" value="NZ_BMGI01000004.1"/>
</dbReference>
<evidence type="ECO:0000256" key="8">
    <source>
        <dbReference type="ARBA" id="ARBA00022764"/>
    </source>
</evidence>
<gene>
    <name evidence="17" type="ORF">GCM10011358_27240</name>
</gene>
<organism evidence="17 18">
    <name type="scientific">Sinisalibacter lacisalsi</name>
    <dbReference type="NCBI Taxonomy" id="1526570"/>
    <lineage>
        <taxon>Bacteria</taxon>
        <taxon>Pseudomonadati</taxon>
        <taxon>Pseudomonadota</taxon>
        <taxon>Alphaproteobacteria</taxon>
        <taxon>Rhodobacterales</taxon>
        <taxon>Roseobacteraceae</taxon>
        <taxon>Sinisalibacter</taxon>
    </lineage>
</organism>
<evidence type="ECO:0000256" key="6">
    <source>
        <dbReference type="ARBA" id="ARBA00022723"/>
    </source>
</evidence>
<dbReference type="Proteomes" id="UP000617355">
    <property type="component" value="Unassembled WGS sequence"/>
</dbReference>
<evidence type="ECO:0000256" key="15">
    <source>
        <dbReference type="SAM" id="SignalP"/>
    </source>
</evidence>
<feature type="domain" description="Cytochrome c" evidence="16">
    <location>
        <begin position="63"/>
        <end position="150"/>
    </location>
</feature>
<name>A0ABQ1QR45_9RHOB</name>
<comment type="catalytic activity">
    <reaction evidence="12 14">
        <text>L-cysteinyl-[SoxY protein] + thiosulfate + 2 Fe(III)-[cytochrome c] = S-sulfosulfanyl-L-cysteinyl-[SoxY protein] + 2 Fe(II)-[cytochrome c] + 2 H(+)</text>
        <dbReference type="Rhea" id="RHEA:56720"/>
        <dbReference type="Rhea" id="RHEA-COMP:10350"/>
        <dbReference type="Rhea" id="RHEA-COMP:14328"/>
        <dbReference type="Rhea" id="RHEA-COMP:14399"/>
        <dbReference type="Rhea" id="RHEA-COMP:14691"/>
        <dbReference type="ChEBI" id="CHEBI:15378"/>
        <dbReference type="ChEBI" id="CHEBI:29033"/>
        <dbReference type="ChEBI" id="CHEBI:29034"/>
        <dbReference type="ChEBI" id="CHEBI:29950"/>
        <dbReference type="ChEBI" id="CHEBI:33542"/>
        <dbReference type="ChEBI" id="CHEBI:139321"/>
        <dbReference type="EC" id="2.8.5.2"/>
    </reaction>
</comment>
<protein>
    <recommendedName>
        <fullName evidence="14">SoxAX cytochrome complex subunit A</fullName>
        <ecNumber evidence="14">2.8.5.2</ecNumber>
    </recommendedName>
    <alternativeName>
        <fullName evidence="14">Protein SoxA</fullName>
    </alternativeName>
    <alternativeName>
        <fullName evidence="14">Sulfur oxidizing protein A</fullName>
    </alternativeName>
    <alternativeName>
        <fullName evidence="14">Thiosulfate-oxidizing multienzyme system protein SoxA</fullName>
    </alternativeName>
</protein>
<dbReference type="InterPro" id="IPR036909">
    <property type="entry name" value="Cyt_c-like_dom_sf"/>
</dbReference>
<comment type="catalytic activity">
    <reaction evidence="13 14">
        <text>S-sulfanyl-L-cysteinyl-[SoxY protein] + thiosulfate + 2 Fe(III)-[cytochrome c] = S-(2-sulfodisulfanyl)-L-cysteinyl-[SoxY protein] + 2 Fe(II)-[cytochrome c] + 2 H(+)</text>
        <dbReference type="Rhea" id="RHEA:51224"/>
        <dbReference type="Rhea" id="RHEA-COMP:10350"/>
        <dbReference type="Rhea" id="RHEA-COMP:14399"/>
        <dbReference type="Rhea" id="RHEA-COMP:14689"/>
        <dbReference type="Rhea" id="RHEA-COMP:14690"/>
        <dbReference type="ChEBI" id="CHEBI:15378"/>
        <dbReference type="ChEBI" id="CHEBI:29033"/>
        <dbReference type="ChEBI" id="CHEBI:29034"/>
        <dbReference type="ChEBI" id="CHEBI:33542"/>
        <dbReference type="ChEBI" id="CHEBI:61963"/>
        <dbReference type="ChEBI" id="CHEBI:140664"/>
        <dbReference type="EC" id="2.8.5.2"/>
    </reaction>
</comment>
<comment type="subunit">
    <text evidence="2 14">Heterodimer of SoxA and SoxX.</text>
</comment>
<dbReference type="SUPFAM" id="SSF46626">
    <property type="entry name" value="Cytochrome c"/>
    <property type="match status" value="2"/>
</dbReference>
<keyword evidence="4 14" id="KW-0349">Heme</keyword>
<keyword evidence="3 14" id="KW-0813">Transport</keyword>
<accession>A0ABQ1QR45</accession>
<keyword evidence="8 14" id="KW-0574">Periplasm</keyword>
<comment type="similarity">
    <text evidence="11 14">Belongs to the SoxA family.</text>
</comment>
<dbReference type="InterPro" id="IPR025710">
    <property type="entry name" value="SoxA"/>
</dbReference>
<proteinExistence type="inferred from homology"/>
<evidence type="ECO:0000313" key="18">
    <source>
        <dbReference type="Proteomes" id="UP000617355"/>
    </source>
</evidence>
<keyword evidence="5 14" id="KW-0808">Transferase</keyword>
<comment type="subcellular location">
    <subcellularLocation>
        <location evidence="1 14">Periplasm</location>
    </subcellularLocation>
</comment>
<dbReference type="InterPro" id="IPR009056">
    <property type="entry name" value="Cyt_c-like_dom"/>
</dbReference>
<sequence>MKHRSSQPDPMRRGLLAALAAGCLAAPAANAEELRSGYTYMEPATQALQDDDFLNPGFFLVEEGLALWQQPMGAEGLSCADCHGPVEEAMRGVAARYPLFAPEAGRVLNLDLQIQSEVADRMQAPALAYDSPEILALTALISLQSRGMEMRPEITPQARPVLERGRALYETRRGQLNLSCAQCHDDNAGLRLRGDVISQGHVNAFPIYRLTWGEPGSRHRMFEWCMKSIRAEPFDRGSEDFVALELFLAERGAGLEIEAPGVRR</sequence>
<evidence type="ECO:0000256" key="4">
    <source>
        <dbReference type="ARBA" id="ARBA00022617"/>
    </source>
</evidence>
<evidence type="ECO:0000313" key="17">
    <source>
        <dbReference type="EMBL" id="GGD41922.1"/>
    </source>
</evidence>
<keyword evidence="9 14" id="KW-0249">Electron transport</keyword>
<evidence type="ECO:0000256" key="1">
    <source>
        <dbReference type="ARBA" id="ARBA00004418"/>
    </source>
</evidence>
<dbReference type="PIRSF" id="PIRSF038455">
    <property type="entry name" value="SoxA"/>
    <property type="match status" value="1"/>
</dbReference>
<dbReference type="EMBL" id="BMGI01000004">
    <property type="protein sequence ID" value="GGD41922.1"/>
    <property type="molecule type" value="Genomic_DNA"/>
</dbReference>
<reference evidence="18" key="1">
    <citation type="journal article" date="2019" name="Int. J. Syst. Evol. Microbiol.">
        <title>The Global Catalogue of Microorganisms (GCM) 10K type strain sequencing project: providing services to taxonomists for standard genome sequencing and annotation.</title>
        <authorList>
            <consortium name="The Broad Institute Genomics Platform"/>
            <consortium name="The Broad Institute Genome Sequencing Center for Infectious Disease"/>
            <person name="Wu L."/>
            <person name="Ma J."/>
        </authorList>
    </citation>
    <scope>NUCLEOTIDE SEQUENCE [LARGE SCALE GENOMIC DNA]</scope>
    <source>
        <strain evidence="18">CGMCC 1.12922</strain>
    </source>
</reference>
<dbReference type="Gene3D" id="1.10.760.10">
    <property type="entry name" value="Cytochrome c-like domain"/>
    <property type="match status" value="2"/>
</dbReference>
<evidence type="ECO:0000256" key="3">
    <source>
        <dbReference type="ARBA" id="ARBA00022448"/>
    </source>
</evidence>
<evidence type="ECO:0000259" key="16">
    <source>
        <dbReference type="Pfam" id="PF21342"/>
    </source>
</evidence>
<evidence type="ECO:0000256" key="5">
    <source>
        <dbReference type="ARBA" id="ARBA00022679"/>
    </source>
</evidence>
<keyword evidence="18" id="KW-1185">Reference proteome</keyword>
<feature type="signal peptide" evidence="15">
    <location>
        <begin position="1"/>
        <end position="31"/>
    </location>
</feature>
<keyword evidence="6 14" id="KW-0479">Metal-binding</keyword>
<feature type="chain" id="PRO_5045755732" description="SoxAX cytochrome complex subunit A" evidence="15">
    <location>
        <begin position="32"/>
        <end position="264"/>
    </location>
</feature>
<evidence type="ECO:0000256" key="12">
    <source>
        <dbReference type="ARBA" id="ARBA00048077"/>
    </source>
</evidence>
<evidence type="ECO:0000256" key="2">
    <source>
        <dbReference type="ARBA" id="ARBA00011530"/>
    </source>
</evidence>
<evidence type="ECO:0000256" key="9">
    <source>
        <dbReference type="ARBA" id="ARBA00022982"/>
    </source>
</evidence>
<evidence type="ECO:0000256" key="13">
    <source>
        <dbReference type="ARBA" id="ARBA00048423"/>
    </source>
</evidence>
<keyword evidence="7 15" id="KW-0732">Signal</keyword>
<comment type="caution">
    <text evidence="17">The sequence shown here is derived from an EMBL/GenBank/DDBJ whole genome shotgun (WGS) entry which is preliminary data.</text>
</comment>
<dbReference type="NCBIfam" id="TIGR04484">
    <property type="entry name" value="thiosulf_SoxA"/>
    <property type="match status" value="1"/>
</dbReference>